<dbReference type="EMBL" id="KZ270015">
    <property type="protein sequence ID" value="OZC08087.1"/>
    <property type="molecule type" value="Genomic_DNA"/>
</dbReference>
<evidence type="ECO:0000313" key="3">
    <source>
        <dbReference type="EMBL" id="OZC08087.1"/>
    </source>
</evidence>
<feature type="compositionally biased region" description="Basic and acidic residues" evidence="1">
    <location>
        <begin position="408"/>
        <end position="418"/>
    </location>
</feature>
<keyword evidence="4" id="KW-1185">Reference proteome</keyword>
<evidence type="ECO:0000256" key="1">
    <source>
        <dbReference type="SAM" id="MobiDB-lite"/>
    </source>
</evidence>
<dbReference type="Proteomes" id="UP000242913">
    <property type="component" value="Unassembled WGS sequence"/>
</dbReference>
<dbReference type="OrthoDB" id="5847984at2759"/>
<feature type="region of interest" description="Disordered" evidence="1">
    <location>
        <begin position="147"/>
        <end position="231"/>
    </location>
</feature>
<feature type="region of interest" description="Disordered" evidence="1">
    <location>
        <begin position="399"/>
        <end position="418"/>
    </location>
</feature>
<feature type="compositionally biased region" description="Basic and acidic residues" evidence="1">
    <location>
        <begin position="163"/>
        <end position="180"/>
    </location>
</feature>
<name>A0A238BRV8_9BILA</name>
<gene>
    <name evidence="3" type="ORF">X798_04878</name>
</gene>
<feature type="transmembrane region" description="Helical" evidence="2">
    <location>
        <begin position="438"/>
        <end position="460"/>
    </location>
</feature>
<organism evidence="3 4">
    <name type="scientific">Onchocerca flexuosa</name>
    <dbReference type="NCBI Taxonomy" id="387005"/>
    <lineage>
        <taxon>Eukaryota</taxon>
        <taxon>Metazoa</taxon>
        <taxon>Ecdysozoa</taxon>
        <taxon>Nematoda</taxon>
        <taxon>Chromadorea</taxon>
        <taxon>Rhabditida</taxon>
        <taxon>Spirurina</taxon>
        <taxon>Spiruromorpha</taxon>
        <taxon>Filarioidea</taxon>
        <taxon>Onchocercidae</taxon>
        <taxon>Onchocerca</taxon>
    </lineage>
</organism>
<keyword evidence="2" id="KW-0812">Transmembrane</keyword>
<evidence type="ECO:0000256" key="2">
    <source>
        <dbReference type="SAM" id="Phobius"/>
    </source>
</evidence>
<keyword evidence="2" id="KW-0472">Membrane</keyword>
<feature type="compositionally biased region" description="Polar residues" evidence="1">
    <location>
        <begin position="193"/>
        <end position="227"/>
    </location>
</feature>
<reference evidence="3 4" key="1">
    <citation type="submission" date="2015-12" db="EMBL/GenBank/DDBJ databases">
        <title>Draft genome of the nematode, Onchocerca flexuosa.</title>
        <authorList>
            <person name="Mitreva M."/>
        </authorList>
    </citation>
    <scope>NUCLEOTIDE SEQUENCE [LARGE SCALE GENOMIC DNA]</scope>
    <source>
        <strain evidence="3">Red Deer</strain>
    </source>
</reference>
<accession>A0A238BRV8</accession>
<evidence type="ECO:0000313" key="4">
    <source>
        <dbReference type="Proteomes" id="UP000242913"/>
    </source>
</evidence>
<proteinExistence type="predicted"/>
<keyword evidence="2" id="KW-1133">Transmembrane helix</keyword>
<sequence length="461" mass="53150">MSELDRFCEQVQYLAPQKFTDDFFNNDMSTHTQSSTRSVPYERIIPITLTGQPSTSVKTSTKDWNSRETSVIKRYVYDPETMTHKPYVIEFQKEGNAGEYGKTQNFGMVKSTHKVQETLINDVPQENQILKKRQLPSDENEIVYMHMRSTPPPDYSAEVLRQPSDHGEEGKATIKKRMMDAESQQKVLHPQHSKSPVQRQIAKRTSSGSEHSKSCGTLPQQQQSSKNRQIKQTEEVITRLDDGILSTRNAIQSSSSQRLNDQEYRNYMVTSEMKRSKSPILKRLLMKKKKRPHSTSSADIQRQLDYSFEQPRALETSIEQSFQSPLRNYGRLIRDDEVEEQLQDRTIHLSEESPTTAAISPQNFRTEKAGAGMKFVNERDQLIDVNQLSLEEGLTPHPYKTEPWAKNGRRDKVDTDRVHSMETGKKTHSRWDWVNCCFFLLAPIFVFFVIIAIIITLALLA</sequence>
<protein>
    <submittedName>
        <fullName evidence="3">Uncharacterized protein</fullName>
    </submittedName>
</protein>
<dbReference type="AlphaFoldDB" id="A0A238BRV8"/>